<dbReference type="NCBIfam" id="TIGR04344">
    <property type="entry name" value="ovoA_Nterm"/>
    <property type="match status" value="1"/>
</dbReference>
<protein>
    <submittedName>
        <fullName evidence="6">5-histidylcysteine sulfoxide synthase</fullName>
    </submittedName>
</protein>
<dbReference type="InterPro" id="IPR016187">
    <property type="entry name" value="CTDL_fold"/>
</dbReference>
<evidence type="ECO:0000259" key="5">
    <source>
        <dbReference type="Pfam" id="PF12867"/>
    </source>
</evidence>
<dbReference type="AlphaFoldDB" id="A0A842HCW7"/>
<proteinExistence type="predicted"/>
<comment type="pathway">
    <text evidence="3">Amino-acid biosynthesis; ergothioneine biosynthesis.</text>
</comment>
<dbReference type="Pfam" id="PF03781">
    <property type="entry name" value="FGE-sulfatase"/>
    <property type="match status" value="1"/>
</dbReference>
<dbReference type="InterPro" id="IPR034660">
    <property type="entry name" value="DinB/YfiT-like"/>
</dbReference>
<dbReference type="InterPro" id="IPR051043">
    <property type="entry name" value="Sulfatase_Mod_Factor_Kinase"/>
</dbReference>
<reference evidence="6 7" key="1">
    <citation type="submission" date="2020-07" db="EMBL/GenBank/DDBJ databases">
        <authorList>
            <person name="Feng X."/>
        </authorList>
    </citation>
    <scope>NUCLEOTIDE SEQUENCE [LARGE SCALE GENOMIC DNA]</scope>
    <source>
        <strain evidence="6 7">JCM31066</strain>
    </source>
</reference>
<dbReference type="Pfam" id="PF13489">
    <property type="entry name" value="Methyltransf_23"/>
    <property type="match status" value="1"/>
</dbReference>
<dbReference type="FunFam" id="3.90.1580.10:FF:000006">
    <property type="entry name" value="Generic methyltransferase, putative"/>
    <property type="match status" value="1"/>
</dbReference>
<dbReference type="EMBL" id="JACHVB010000020">
    <property type="protein sequence ID" value="MBC2594039.1"/>
    <property type="molecule type" value="Genomic_DNA"/>
</dbReference>
<comment type="caution">
    <text evidence="6">The sequence shown here is derived from an EMBL/GenBank/DDBJ whole genome shotgun (WGS) entry which is preliminary data.</text>
</comment>
<dbReference type="Proteomes" id="UP000546464">
    <property type="component" value="Unassembled WGS sequence"/>
</dbReference>
<gene>
    <name evidence="6" type="primary">ovoA</name>
    <name evidence="6" type="ORF">H5P28_07165</name>
</gene>
<evidence type="ECO:0000313" key="7">
    <source>
        <dbReference type="Proteomes" id="UP000546464"/>
    </source>
</evidence>
<feature type="domain" description="Sulfatase-modifying factor enzyme-like" evidence="4">
    <location>
        <begin position="202"/>
        <end position="458"/>
    </location>
</feature>
<dbReference type="RefSeq" id="WP_185675022.1">
    <property type="nucleotide sequence ID" value="NZ_JACHVB010000020.1"/>
</dbReference>
<evidence type="ECO:0000256" key="1">
    <source>
        <dbReference type="ARBA" id="ARBA00023002"/>
    </source>
</evidence>
<dbReference type="InterPro" id="IPR042095">
    <property type="entry name" value="SUMF_sf"/>
</dbReference>
<dbReference type="PANTHER" id="PTHR23150:SF26">
    <property type="entry name" value="GENERIC METHYLTRANSFERASE"/>
    <property type="match status" value="1"/>
</dbReference>
<evidence type="ECO:0000256" key="2">
    <source>
        <dbReference type="ARBA" id="ARBA00023004"/>
    </source>
</evidence>
<evidence type="ECO:0000259" key="4">
    <source>
        <dbReference type="Pfam" id="PF03781"/>
    </source>
</evidence>
<keyword evidence="1" id="KW-0560">Oxidoreductase</keyword>
<dbReference type="InterPro" id="IPR005532">
    <property type="entry name" value="SUMF_dom"/>
</dbReference>
<keyword evidence="2" id="KW-0408">Iron</keyword>
<evidence type="ECO:0000313" key="6">
    <source>
        <dbReference type="EMBL" id="MBC2594039.1"/>
    </source>
</evidence>
<dbReference type="Pfam" id="PF12867">
    <property type="entry name" value="DinB_2"/>
    <property type="match status" value="1"/>
</dbReference>
<dbReference type="CDD" id="cd02440">
    <property type="entry name" value="AdoMet_MTases"/>
    <property type="match status" value="1"/>
</dbReference>
<dbReference type="GO" id="GO:0120147">
    <property type="term" value="F:formylglycine-generating oxidase activity"/>
    <property type="evidence" value="ECO:0007669"/>
    <property type="project" value="TreeGrafter"/>
</dbReference>
<dbReference type="Gene3D" id="3.90.1580.10">
    <property type="entry name" value="paralog of FGE (formylglycine-generating enzyme)"/>
    <property type="match status" value="1"/>
</dbReference>
<dbReference type="InterPro" id="IPR029063">
    <property type="entry name" value="SAM-dependent_MTases_sf"/>
</dbReference>
<dbReference type="SUPFAM" id="SSF53335">
    <property type="entry name" value="S-adenosyl-L-methionine-dependent methyltransferases"/>
    <property type="match status" value="1"/>
</dbReference>
<keyword evidence="7" id="KW-1185">Reference proteome</keyword>
<dbReference type="SUPFAM" id="SSF56436">
    <property type="entry name" value="C-type lectin-like"/>
    <property type="match status" value="1"/>
</dbReference>
<dbReference type="SUPFAM" id="SSF109854">
    <property type="entry name" value="DinB/YfiT-like putative metalloenzymes"/>
    <property type="match status" value="1"/>
</dbReference>
<dbReference type="InterPro" id="IPR027577">
    <property type="entry name" value="OvoA_Nterm"/>
</dbReference>
<organism evidence="6 7">
    <name type="scientific">Ruficoccus amylovorans</name>
    <dbReference type="NCBI Taxonomy" id="1804625"/>
    <lineage>
        <taxon>Bacteria</taxon>
        <taxon>Pseudomonadati</taxon>
        <taxon>Verrucomicrobiota</taxon>
        <taxon>Opitutia</taxon>
        <taxon>Puniceicoccales</taxon>
        <taxon>Cerasicoccaceae</taxon>
        <taxon>Ruficoccus</taxon>
    </lineage>
</organism>
<name>A0A842HCW7_9BACT</name>
<evidence type="ECO:0000256" key="3">
    <source>
        <dbReference type="ARBA" id="ARBA00037882"/>
    </source>
</evidence>
<dbReference type="NCBIfam" id="TIGR04345">
    <property type="entry name" value="ovoA_Cterm"/>
    <property type="match status" value="1"/>
</dbReference>
<dbReference type="PANTHER" id="PTHR23150">
    <property type="entry name" value="SULFATASE MODIFYING FACTOR 1, 2"/>
    <property type="match status" value="1"/>
</dbReference>
<dbReference type="InterPro" id="IPR024775">
    <property type="entry name" value="DinB-like"/>
</dbReference>
<dbReference type="InterPro" id="IPR027625">
    <property type="entry name" value="OvoA_Cterm"/>
</dbReference>
<accession>A0A842HCW7</accession>
<feature type="domain" description="DinB-like" evidence="5">
    <location>
        <begin position="36"/>
        <end position="171"/>
    </location>
</feature>
<dbReference type="Gene3D" id="3.40.50.150">
    <property type="entry name" value="Vaccinia Virus protein VP39"/>
    <property type="match status" value="1"/>
</dbReference>
<sequence>MPTLYSAETLDFARPYSPRLDTGDPEAKREEIRSYFHATYDAYEALFETLASPEAYTTRADPLRHPLIFYYGHTAVFFINKLVLGKILDHRLDPKLESLCAIGVDEMSWDDLNEAHYEWPTPEAVKAYRDKARAAIDGLITSLPLTLPIGWGSPFWIILMGIEHERIHLETSSVLIRQLPLDLVQKHPAWEPARLDTAPPANELLDVPGGEVVLGKSREHGKFYGWDNEYGHRETEVTAFKASKYLVSNREFLEFIEDGGYTNRDLWTDEGWHWATYEGRGMPRFWRHGDDGSYRLRCMLEEIDMPWSWPVETNYLEAKAFCNWKAARTGQPVRLPTEEEWVRLLDHTGTPDMDAWQKTPGNLNLEEAASSVPVDRHGFGHGFYDILGNVWQHTETPIAGLPGFEVHPLYDDFSTPTFDTKHNLIKGGSWISTGNEATRQSRYAFRRHFYQHAGFRYVEAEAEVVIPDDRYETDPDVVPYCEQHYGPDALGLENFPEKLAQVCLAAVQGRPRGKAMEIGCKVGRTAFELAVEFDSVLALDPTARTIRIGVEMTDKGYTQWEIPREGELLDFRQANLKDLGLDGSRGKVEFMQADLANMKDLYRGFDLILVTNLLERSYDPAKFLSAVHERLNPGGLLVIACTNEWRTDQTKKENWIGGYKDATGENVSTRDGLAAALTKFREAREPVNLPLALRRSGRSWDYAVSEVTFWELG</sequence>